<dbReference type="SUPFAM" id="SSF52058">
    <property type="entry name" value="L domain-like"/>
    <property type="match status" value="1"/>
</dbReference>
<keyword evidence="2" id="KW-0677">Repeat</keyword>
<feature type="compositionally biased region" description="Polar residues" evidence="3">
    <location>
        <begin position="446"/>
        <end position="461"/>
    </location>
</feature>
<dbReference type="SMART" id="SM00369">
    <property type="entry name" value="LRR_TYP"/>
    <property type="match status" value="3"/>
</dbReference>
<feature type="region of interest" description="Disordered" evidence="3">
    <location>
        <begin position="559"/>
        <end position="597"/>
    </location>
</feature>
<evidence type="ECO:0008006" key="5">
    <source>
        <dbReference type="Google" id="ProtNLM"/>
    </source>
</evidence>
<dbReference type="eggNOG" id="KOG0619">
    <property type="taxonomic scope" value="Eukaryota"/>
</dbReference>
<dbReference type="InterPro" id="IPR050216">
    <property type="entry name" value="LRR_domain-containing"/>
</dbReference>
<protein>
    <recommendedName>
        <fullName evidence="5">Leucine-rich repeat-containing protein 63</fullName>
    </recommendedName>
</protein>
<feature type="region of interest" description="Disordered" evidence="3">
    <location>
        <begin position="370"/>
        <end position="467"/>
    </location>
</feature>
<dbReference type="EMBL" id="GG666490">
    <property type="protein sequence ID" value="EEN63585.1"/>
    <property type="molecule type" value="Genomic_DNA"/>
</dbReference>
<feature type="compositionally biased region" description="Polar residues" evidence="3">
    <location>
        <begin position="181"/>
        <end position="191"/>
    </location>
</feature>
<dbReference type="InterPro" id="IPR001611">
    <property type="entry name" value="Leu-rich_rpt"/>
</dbReference>
<dbReference type="InterPro" id="IPR003591">
    <property type="entry name" value="Leu-rich_rpt_typical-subtyp"/>
</dbReference>
<feature type="region of interest" description="Disordered" evidence="3">
    <location>
        <begin position="484"/>
        <end position="547"/>
    </location>
</feature>
<feature type="region of interest" description="Disordered" evidence="3">
    <location>
        <begin position="98"/>
        <end position="193"/>
    </location>
</feature>
<dbReference type="PANTHER" id="PTHR48051">
    <property type="match status" value="1"/>
</dbReference>
<sequence>MDKKEPDFTLDDFHIDMSQVPTMPRRELQRAVLSKQNYKKMIKMLSEEFSPRQEEVRTTEVRGEDVGVPEFKHRIPQRQLMIEMAAIIGDSMKLLRATMESEDEEEELETRVSSGPLLHQKTHSRGIFLTAPPTAAPPSTPSTAPKQLSRYPSTVLQPPSVTPSPSEPPGTAELMLYHPDTPSTALPTSAGSMDLPLSAPPTAESTDYLTPFTNTQASMPYLTSPPTAALVAQRALYSRMPSTAPVRPPDTGKPVPMPSTAPGLLSSSNQERKDPARGLSLEGYPTLPPIASERASIPPTEMSMPMSTTFEEETVTTETVEEKIPPKISEEPSKRGTATGTAKGGTPKTPGRLSRREKEVLEAVRQHRGIFLTAPPTAAPPSTPSTAPKQLSRYPSTVLQPPSVTPSPSEPPGTAELMLYHPDTPSTALPTSAGSMDLPLSAPPTAESTDYLTPFTNTQASMPHLTSPPTAALVAQRALYSRMPSTAPVRPPDTGKPVPMPSTAPGLLSSSNHERKDPARGLSLEGYPTLPPIASERASIPPTEMSMPMSTTFEEETVTTETVEEKIPPKISEEPSKRGTATGTAKGGTPKTPGRLSRREKEVLEAVRQQLVSEYPEADALFNTVTNMYFMGSRRSGSPFEAQGDDDTISPTELAVLDAIVNGGHVLSIKAHFVNQLPDIAPITNTVVYLNLSFNDFHSFPSAVLLLKNLEILKMRNNPINEIPQGIYKLRKLRTFVLSYCMVTSLPLSFYTLTDLQYVDLSYNRISFLPNDVRRLQKLYDLNLEGNQLAAMPCGALKLRRLKHLKVKNNFMHPLLWKENAEKMPQRLIDMCSVVLMKDDLYRRYRNLPVTAQSILDSTDGVCDCCHGPLYGPGIRLIRPCSKIFGIKKLPFLFVACSPHCHNSFMTSTASISKLLYEDD</sequence>
<reference evidence="4" key="1">
    <citation type="journal article" date="2008" name="Nature">
        <title>The amphioxus genome and the evolution of the chordate karyotype.</title>
        <authorList>
            <consortium name="US DOE Joint Genome Institute (JGI-PGF)"/>
            <person name="Putnam N.H."/>
            <person name="Butts T."/>
            <person name="Ferrier D.E.K."/>
            <person name="Furlong R.F."/>
            <person name="Hellsten U."/>
            <person name="Kawashima T."/>
            <person name="Robinson-Rechavi M."/>
            <person name="Shoguchi E."/>
            <person name="Terry A."/>
            <person name="Yu J.-K."/>
            <person name="Benito-Gutierrez E.L."/>
            <person name="Dubchak I."/>
            <person name="Garcia-Fernandez J."/>
            <person name="Gibson-Brown J.J."/>
            <person name="Grigoriev I.V."/>
            <person name="Horton A.C."/>
            <person name="de Jong P.J."/>
            <person name="Jurka J."/>
            <person name="Kapitonov V.V."/>
            <person name="Kohara Y."/>
            <person name="Kuroki Y."/>
            <person name="Lindquist E."/>
            <person name="Lucas S."/>
            <person name="Osoegawa K."/>
            <person name="Pennacchio L.A."/>
            <person name="Salamov A.A."/>
            <person name="Satou Y."/>
            <person name="Sauka-Spengler T."/>
            <person name="Schmutz J."/>
            <person name="Shin-I T."/>
            <person name="Toyoda A."/>
            <person name="Bronner-Fraser M."/>
            <person name="Fujiyama A."/>
            <person name="Holland L.Z."/>
            <person name="Holland P.W.H."/>
            <person name="Satoh N."/>
            <person name="Rokhsar D.S."/>
        </authorList>
    </citation>
    <scope>NUCLEOTIDE SEQUENCE [LARGE SCALE GENOMIC DNA]</scope>
    <source>
        <strain evidence="4">S238N-H82</strain>
        <tissue evidence="4">Testes</tissue>
    </source>
</reference>
<feature type="compositionally biased region" description="Basic and acidic residues" evidence="3">
    <location>
        <begin position="563"/>
        <end position="577"/>
    </location>
</feature>
<dbReference type="AlphaFoldDB" id="C3Y7T0"/>
<gene>
    <name evidence="4" type="ORF">BRAFLDRAFT_119726</name>
</gene>
<keyword evidence="1" id="KW-0433">Leucine-rich repeat</keyword>
<proteinExistence type="predicted"/>
<accession>C3Y7T0</accession>
<name>C3Y7T0_BRAFL</name>
<evidence type="ECO:0000313" key="4">
    <source>
        <dbReference type="EMBL" id="EEN63585.1"/>
    </source>
</evidence>
<organism>
    <name type="scientific">Branchiostoma floridae</name>
    <name type="common">Florida lancelet</name>
    <name type="synonym">Amphioxus</name>
    <dbReference type="NCBI Taxonomy" id="7739"/>
    <lineage>
        <taxon>Eukaryota</taxon>
        <taxon>Metazoa</taxon>
        <taxon>Chordata</taxon>
        <taxon>Cephalochordata</taxon>
        <taxon>Leptocardii</taxon>
        <taxon>Amphioxiformes</taxon>
        <taxon>Branchiostomatidae</taxon>
        <taxon>Branchiostoma</taxon>
    </lineage>
</organism>
<feature type="compositionally biased region" description="Low complexity" evidence="3">
    <location>
        <begin position="336"/>
        <end position="351"/>
    </location>
</feature>
<feature type="compositionally biased region" description="Basic and acidic residues" evidence="3">
    <location>
        <begin position="320"/>
        <end position="334"/>
    </location>
</feature>
<feature type="compositionally biased region" description="Polar residues" evidence="3">
    <location>
        <begin position="424"/>
        <end position="434"/>
    </location>
</feature>
<dbReference type="Gene3D" id="3.80.10.10">
    <property type="entry name" value="Ribonuclease Inhibitor"/>
    <property type="match status" value="1"/>
</dbReference>
<feature type="compositionally biased region" description="Low complexity" evidence="3">
    <location>
        <begin position="579"/>
        <end position="594"/>
    </location>
</feature>
<evidence type="ECO:0000256" key="3">
    <source>
        <dbReference type="SAM" id="MobiDB-lite"/>
    </source>
</evidence>
<dbReference type="Pfam" id="PF13855">
    <property type="entry name" value="LRR_8"/>
    <property type="match status" value="1"/>
</dbReference>
<dbReference type="PANTHER" id="PTHR48051:SF1">
    <property type="entry name" value="RAS SUPPRESSOR PROTEIN 1"/>
    <property type="match status" value="1"/>
</dbReference>
<dbReference type="PROSITE" id="PS51450">
    <property type="entry name" value="LRR"/>
    <property type="match status" value="1"/>
</dbReference>
<dbReference type="InParanoid" id="C3Y7T0"/>
<evidence type="ECO:0000256" key="2">
    <source>
        <dbReference type="ARBA" id="ARBA00022737"/>
    </source>
</evidence>
<evidence type="ECO:0000256" key="1">
    <source>
        <dbReference type="ARBA" id="ARBA00022614"/>
    </source>
</evidence>
<feature type="region of interest" description="Disordered" evidence="3">
    <location>
        <begin position="241"/>
        <end position="356"/>
    </location>
</feature>
<dbReference type="InterPro" id="IPR032675">
    <property type="entry name" value="LRR_dom_sf"/>
</dbReference>